<comment type="caution">
    <text evidence="1">The sequence shown here is derived from an EMBL/GenBank/DDBJ whole genome shotgun (WGS) entry which is preliminary data.</text>
</comment>
<dbReference type="Proteomes" id="UP000681967">
    <property type="component" value="Unassembled WGS sequence"/>
</dbReference>
<protein>
    <submittedName>
        <fullName evidence="1">Uncharacterized protein</fullName>
    </submittedName>
</protein>
<dbReference type="Proteomes" id="UP000663855">
    <property type="component" value="Unassembled WGS sequence"/>
</dbReference>
<accession>A0A814F7Y2</accession>
<dbReference type="EMBL" id="CAJOBH010001204">
    <property type="protein sequence ID" value="CAF3841570.1"/>
    <property type="molecule type" value="Genomic_DNA"/>
</dbReference>
<dbReference type="SUPFAM" id="SSF56399">
    <property type="entry name" value="ADP-ribosylation"/>
    <property type="match status" value="1"/>
</dbReference>
<dbReference type="Proteomes" id="UP000676336">
    <property type="component" value="Unassembled WGS sequence"/>
</dbReference>
<evidence type="ECO:0000313" key="3">
    <source>
        <dbReference type="EMBL" id="CAF3846037.1"/>
    </source>
</evidence>
<name>A0A814F7Y2_9BILA</name>
<evidence type="ECO:0000313" key="1">
    <source>
        <dbReference type="EMBL" id="CAF0979337.1"/>
    </source>
</evidence>
<organism evidence="1 5">
    <name type="scientific">Rotaria magnacalcarata</name>
    <dbReference type="NCBI Taxonomy" id="392030"/>
    <lineage>
        <taxon>Eukaryota</taxon>
        <taxon>Metazoa</taxon>
        <taxon>Spiralia</taxon>
        <taxon>Gnathifera</taxon>
        <taxon>Rotifera</taxon>
        <taxon>Eurotatoria</taxon>
        <taxon>Bdelloidea</taxon>
        <taxon>Philodinida</taxon>
        <taxon>Philodinidae</taxon>
        <taxon>Rotaria</taxon>
    </lineage>
</organism>
<evidence type="ECO:0000313" key="5">
    <source>
        <dbReference type="Proteomes" id="UP000663855"/>
    </source>
</evidence>
<dbReference type="Proteomes" id="UP000681720">
    <property type="component" value="Unassembled WGS sequence"/>
</dbReference>
<dbReference type="EMBL" id="CAJOBI010007783">
    <property type="protein sequence ID" value="CAF4094802.1"/>
    <property type="molecule type" value="Genomic_DNA"/>
</dbReference>
<dbReference type="Gene3D" id="3.90.176.10">
    <property type="entry name" value="Toxin ADP-ribosyltransferase, Chain A, domain 1"/>
    <property type="match status" value="1"/>
</dbReference>
<gene>
    <name evidence="2" type="ORF">BYL167_LOCUS5314</name>
    <name evidence="1" type="ORF">CJN711_LOCUS1278</name>
    <name evidence="3" type="ORF">GIL414_LOCUS3681</name>
    <name evidence="4" type="ORF">SMN809_LOCUS17035</name>
</gene>
<dbReference type="EMBL" id="CAJNOV010000090">
    <property type="protein sequence ID" value="CAF0979337.1"/>
    <property type="molecule type" value="Genomic_DNA"/>
</dbReference>
<sequence>MMQRREIFKSLLEREFIYDEWKSYVSKVFDAGILSTEILMDTPRKMISRLQSIPQAPLDRLIKLATNLFEKTVKNLNNTYSQPLSSNRLVTDFEFVPAFTYLQYLKSTPLTDKENELKRTIAKVDNIDYATGGLLKHEAVFLALYCQESSNRCESFYTVHYILDSCFRHLPSIETVAWHGMNTAPDLSKFQIGGTVCFSGIYSSSTDKDVAATFMEIVPRSSDHKRFLYKLNIKKGNSIKAYSSFEDEKEVVVGFCSKWEVLSVETNKYELFSFGEYQCDYFIELQQLDSEPLFAANAKLRGLYLLAKIDYHS</sequence>
<dbReference type="EMBL" id="CAJOBJ010000826">
    <property type="protein sequence ID" value="CAF3846037.1"/>
    <property type="molecule type" value="Genomic_DNA"/>
</dbReference>
<evidence type="ECO:0000313" key="4">
    <source>
        <dbReference type="EMBL" id="CAF4094802.1"/>
    </source>
</evidence>
<proteinExistence type="predicted"/>
<reference evidence="1" key="1">
    <citation type="submission" date="2021-02" db="EMBL/GenBank/DDBJ databases">
        <authorList>
            <person name="Nowell W R."/>
        </authorList>
    </citation>
    <scope>NUCLEOTIDE SEQUENCE</scope>
</reference>
<dbReference type="AlphaFoldDB" id="A0A814F7Y2"/>
<evidence type="ECO:0000313" key="2">
    <source>
        <dbReference type="EMBL" id="CAF3841570.1"/>
    </source>
</evidence>